<dbReference type="Proteomes" id="UP000694844">
    <property type="component" value="Chromosome 6"/>
</dbReference>
<dbReference type="RefSeq" id="XP_022304736.1">
    <property type="nucleotide sequence ID" value="XM_022449028.1"/>
</dbReference>
<evidence type="ECO:0000256" key="2">
    <source>
        <dbReference type="ARBA" id="ARBA00023125"/>
    </source>
</evidence>
<protein>
    <recommendedName>
        <fullName evidence="5">DNA 3'-5' helicase</fullName>
        <ecNumber evidence="5">5.6.2.4</ecNumber>
    </recommendedName>
</protein>
<evidence type="ECO:0000256" key="3">
    <source>
        <dbReference type="ARBA" id="ARBA00023235"/>
    </source>
</evidence>
<accession>A0A8B8AHY8</accession>
<dbReference type="GO" id="GO:0006310">
    <property type="term" value="P:DNA recombination"/>
    <property type="evidence" value="ECO:0007669"/>
    <property type="project" value="TreeGrafter"/>
</dbReference>
<proteinExistence type="inferred from homology"/>
<dbReference type="Proteomes" id="UP000694844">
    <property type="component" value="Chromosome 9"/>
</dbReference>
<dbReference type="PANTHER" id="PTHR13710">
    <property type="entry name" value="DNA HELICASE RECQ FAMILY MEMBER"/>
    <property type="match status" value="1"/>
</dbReference>
<dbReference type="GeneID" id="111101830"/>
<evidence type="ECO:0000256" key="4">
    <source>
        <dbReference type="ARBA" id="ARBA00034617"/>
    </source>
</evidence>
<dbReference type="Pfam" id="PF00270">
    <property type="entry name" value="DEAD"/>
    <property type="match status" value="1"/>
</dbReference>
<dbReference type="GO" id="GO:0005694">
    <property type="term" value="C:chromosome"/>
    <property type="evidence" value="ECO:0007669"/>
    <property type="project" value="TreeGrafter"/>
</dbReference>
<evidence type="ECO:0000313" key="7">
    <source>
        <dbReference type="Proteomes" id="UP000694844"/>
    </source>
</evidence>
<dbReference type="OrthoDB" id="6107726at2759"/>
<dbReference type="GO" id="GO:0009378">
    <property type="term" value="F:four-way junction helicase activity"/>
    <property type="evidence" value="ECO:0007669"/>
    <property type="project" value="TreeGrafter"/>
</dbReference>
<dbReference type="PANTHER" id="PTHR13710:SF105">
    <property type="entry name" value="ATP-DEPENDENT DNA HELICASE Q1"/>
    <property type="match status" value="1"/>
</dbReference>
<evidence type="ECO:0000313" key="9">
    <source>
        <dbReference type="RefSeq" id="XP_022304736.1"/>
    </source>
</evidence>
<dbReference type="GO" id="GO:0005524">
    <property type="term" value="F:ATP binding"/>
    <property type="evidence" value="ECO:0007669"/>
    <property type="project" value="InterPro"/>
</dbReference>
<dbReference type="RefSeq" id="XP_022290158.1">
    <property type="nucleotide sequence ID" value="XM_022434450.1"/>
</dbReference>
<dbReference type="AlphaFoldDB" id="A0A8B8AHY8"/>
<keyword evidence="2" id="KW-0238">DNA-binding</keyword>
<evidence type="ECO:0000259" key="6">
    <source>
        <dbReference type="PROSITE" id="PS51192"/>
    </source>
</evidence>
<keyword evidence="3" id="KW-0413">Isomerase</keyword>
<dbReference type="GO" id="GO:0005737">
    <property type="term" value="C:cytoplasm"/>
    <property type="evidence" value="ECO:0007669"/>
    <property type="project" value="TreeGrafter"/>
</dbReference>
<comment type="similarity">
    <text evidence="1">Belongs to the helicase family. RecQ subfamily.</text>
</comment>
<sequence>MDEEVKVAVQEILKCLQIKDLKTEQAKILKALLERRDCVAILPTGYGKSLPYQIAISVKRSLLRDEGEKIIVCCPLVALMKDQVIRLSTIPGIKATFKGDEEAERVISSGDFDYLFASPESLVGDKDFRQGR</sequence>
<gene>
    <name evidence="8" type="primary">LOC111101830</name>
    <name evidence="9" type="synonym">LOC111111861</name>
</gene>
<dbReference type="EC" id="5.6.2.4" evidence="5"/>
<dbReference type="PROSITE" id="PS51192">
    <property type="entry name" value="HELICASE_ATP_BIND_1"/>
    <property type="match status" value="1"/>
</dbReference>
<dbReference type="SUPFAM" id="SSF52540">
    <property type="entry name" value="P-loop containing nucleoside triphosphate hydrolases"/>
    <property type="match status" value="1"/>
</dbReference>
<dbReference type="InterPro" id="IPR011545">
    <property type="entry name" value="DEAD/DEAH_box_helicase_dom"/>
</dbReference>
<keyword evidence="7" id="KW-1185">Reference proteome</keyword>
<dbReference type="InterPro" id="IPR027417">
    <property type="entry name" value="P-loop_NTPase"/>
</dbReference>
<dbReference type="InterPro" id="IPR014001">
    <property type="entry name" value="Helicase_ATP-bd"/>
</dbReference>
<comment type="catalytic activity">
    <reaction evidence="4">
        <text>Couples ATP hydrolysis with the unwinding of duplex DNA by translocating in the 3'-5' direction.</text>
        <dbReference type="EC" id="5.6.2.4"/>
    </reaction>
</comment>
<evidence type="ECO:0000256" key="5">
    <source>
        <dbReference type="ARBA" id="ARBA00034808"/>
    </source>
</evidence>
<organism evidence="7 8">
    <name type="scientific">Crassostrea virginica</name>
    <name type="common">Eastern oyster</name>
    <dbReference type="NCBI Taxonomy" id="6565"/>
    <lineage>
        <taxon>Eukaryota</taxon>
        <taxon>Metazoa</taxon>
        <taxon>Spiralia</taxon>
        <taxon>Lophotrochozoa</taxon>
        <taxon>Mollusca</taxon>
        <taxon>Bivalvia</taxon>
        <taxon>Autobranchia</taxon>
        <taxon>Pteriomorphia</taxon>
        <taxon>Ostreida</taxon>
        <taxon>Ostreoidea</taxon>
        <taxon>Ostreidae</taxon>
        <taxon>Crassostrea</taxon>
    </lineage>
</organism>
<dbReference type="KEGG" id="cvn:111111861"/>
<dbReference type="GO" id="GO:0003677">
    <property type="term" value="F:DNA binding"/>
    <property type="evidence" value="ECO:0007669"/>
    <property type="project" value="UniProtKB-KW"/>
</dbReference>
<reference evidence="8 9" key="1">
    <citation type="submission" date="2025-04" db="UniProtKB">
        <authorList>
            <consortium name="RefSeq"/>
        </authorList>
    </citation>
    <scope>IDENTIFICATION</scope>
    <source>
        <tissue evidence="8 9">Whole sample</tissue>
    </source>
</reference>
<dbReference type="GO" id="GO:0006281">
    <property type="term" value="P:DNA repair"/>
    <property type="evidence" value="ECO:0007669"/>
    <property type="project" value="TreeGrafter"/>
</dbReference>
<evidence type="ECO:0000313" key="8">
    <source>
        <dbReference type="RefSeq" id="XP_022290158.1"/>
    </source>
</evidence>
<evidence type="ECO:0000256" key="1">
    <source>
        <dbReference type="ARBA" id="ARBA00005446"/>
    </source>
</evidence>
<name>A0A8B8AHY8_CRAVI</name>
<dbReference type="GO" id="GO:0043138">
    <property type="term" value="F:3'-5' DNA helicase activity"/>
    <property type="evidence" value="ECO:0007669"/>
    <property type="project" value="UniProtKB-EC"/>
</dbReference>
<feature type="domain" description="Helicase ATP-binding" evidence="6">
    <location>
        <begin position="29"/>
        <end position="132"/>
    </location>
</feature>
<dbReference type="Gene3D" id="3.40.50.300">
    <property type="entry name" value="P-loop containing nucleotide triphosphate hydrolases"/>
    <property type="match status" value="1"/>
</dbReference>